<evidence type="ECO:0000313" key="2">
    <source>
        <dbReference type="Proteomes" id="UP000822688"/>
    </source>
</evidence>
<dbReference type="AlphaFoldDB" id="A0A8T0GRI6"/>
<comment type="caution">
    <text evidence="1">The sequence shown here is derived from an EMBL/GenBank/DDBJ whole genome shotgun (WGS) entry which is preliminary data.</text>
</comment>
<sequence length="321" mass="35559">MAGGGGDIMAGGGGAVTGMQPLNPSSKRLPALHLFAHSPELQFTFQPSKFEIIQTRNHSDKYLQKTLMSDVHPAQFFRRNDDLQCVGAFPCIAEVKSCGVICRYVYCLFVVTYDLLLSFLTLTAVTCNKAHRPPVCRGTCSRICHSFSRPLQGSPRSRCSRCSCRSFRARNCTQAPSTYPSRTCWRRRKAPACTPYDSTHSSLHRCLSVSRSRSSRGYCRSYQTHPCTCSGTCRLRTTSECTAEFHTSCDSHRSCSHPSPHKSRIRVCVGCSLCETSDTSSSSPPRYLCKRINHSYQCLAICILPSLQECITSCTVLASAM</sequence>
<accession>A0A8T0GRI6</accession>
<organism evidence="1 2">
    <name type="scientific">Ceratodon purpureus</name>
    <name type="common">Fire moss</name>
    <name type="synonym">Dicranum purpureum</name>
    <dbReference type="NCBI Taxonomy" id="3225"/>
    <lineage>
        <taxon>Eukaryota</taxon>
        <taxon>Viridiplantae</taxon>
        <taxon>Streptophyta</taxon>
        <taxon>Embryophyta</taxon>
        <taxon>Bryophyta</taxon>
        <taxon>Bryophytina</taxon>
        <taxon>Bryopsida</taxon>
        <taxon>Dicranidae</taxon>
        <taxon>Pseudoditrichales</taxon>
        <taxon>Ditrichaceae</taxon>
        <taxon>Ceratodon</taxon>
    </lineage>
</organism>
<dbReference type="Proteomes" id="UP000822688">
    <property type="component" value="Chromosome 9"/>
</dbReference>
<proteinExistence type="predicted"/>
<gene>
    <name evidence="1" type="ORF">KC19_9G131900</name>
</gene>
<name>A0A8T0GRI6_CERPU</name>
<protein>
    <submittedName>
        <fullName evidence="1">Uncharacterized protein</fullName>
    </submittedName>
</protein>
<evidence type="ECO:0000313" key="1">
    <source>
        <dbReference type="EMBL" id="KAG0562266.1"/>
    </source>
</evidence>
<keyword evidence="2" id="KW-1185">Reference proteome</keyword>
<reference evidence="1" key="1">
    <citation type="submission" date="2020-06" db="EMBL/GenBank/DDBJ databases">
        <title>WGS assembly of Ceratodon purpureus strain R40.</title>
        <authorList>
            <person name="Carey S.B."/>
            <person name="Jenkins J."/>
            <person name="Shu S."/>
            <person name="Lovell J.T."/>
            <person name="Sreedasyam A."/>
            <person name="Maumus F."/>
            <person name="Tiley G.P."/>
            <person name="Fernandez-Pozo N."/>
            <person name="Barry K."/>
            <person name="Chen C."/>
            <person name="Wang M."/>
            <person name="Lipzen A."/>
            <person name="Daum C."/>
            <person name="Saski C.A."/>
            <person name="Payton A.C."/>
            <person name="Mcbreen J.C."/>
            <person name="Conrad R.E."/>
            <person name="Kollar L.M."/>
            <person name="Olsson S."/>
            <person name="Huttunen S."/>
            <person name="Landis J.B."/>
            <person name="Wickett N.J."/>
            <person name="Johnson M.G."/>
            <person name="Rensing S.A."/>
            <person name="Grimwood J."/>
            <person name="Schmutz J."/>
            <person name="Mcdaniel S.F."/>
        </authorList>
    </citation>
    <scope>NUCLEOTIDE SEQUENCE</scope>
    <source>
        <strain evidence="1">R40</strain>
    </source>
</reference>
<dbReference type="EMBL" id="CM026430">
    <property type="protein sequence ID" value="KAG0562266.1"/>
    <property type="molecule type" value="Genomic_DNA"/>
</dbReference>